<dbReference type="InterPro" id="IPR040503">
    <property type="entry name" value="TRHO_N"/>
</dbReference>
<evidence type="ECO:0000313" key="3">
    <source>
        <dbReference type="Proteomes" id="UP001530315"/>
    </source>
</evidence>
<feature type="domain" description="Rhodanese" evidence="1">
    <location>
        <begin position="145"/>
        <end position="240"/>
    </location>
</feature>
<dbReference type="PANTHER" id="PTHR43846">
    <property type="entry name" value="UPF0176 PROTEIN YCEA"/>
    <property type="match status" value="1"/>
</dbReference>
<organism evidence="2 3">
    <name type="scientific">Stephanodiscus triporus</name>
    <dbReference type="NCBI Taxonomy" id="2934178"/>
    <lineage>
        <taxon>Eukaryota</taxon>
        <taxon>Sar</taxon>
        <taxon>Stramenopiles</taxon>
        <taxon>Ochrophyta</taxon>
        <taxon>Bacillariophyta</taxon>
        <taxon>Coscinodiscophyceae</taxon>
        <taxon>Thalassiosirophycidae</taxon>
        <taxon>Stephanodiscales</taxon>
        <taxon>Stephanodiscaceae</taxon>
        <taxon>Stephanodiscus</taxon>
    </lineage>
</organism>
<dbReference type="InterPro" id="IPR036873">
    <property type="entry name" value="Rhodanese-like_dom_sf"/>
</dbReference>
<gene>
    <name evidence="2" type="ORF">ACHAW5_004434</name>
</gene>
<keyword evidence="3" id="KW-1185">Reference proteome</keyword>
<dbReference type="PANTHER" id="PTHR43846:SF1">
    <property type="entry name" value="TRNA URIDINE(34) HYDROXYLASE"/>
    <property type="match status" value="1"/>
</dbReference>
<dbReference type="EMBL" id="JALLAZ020000385">
    <property type="protein sequence ID" value="KAL3796532.1"/>
    <property type="molecule type" value="Genomic_DNA"/>
</dbReference>
<accession>A0ABD3Q8Y0</accession>
<dbReference type="Pfam" id="PF00581">
    <property type="entry name" value="Rhodanese"/>
    <property type="match status" value="1"/>
</dbReference>
<dbReference type="Gene3D" id="3.40.250.10">
    <property type="entry name" value="Rhodanese-like domain"/>
    <property type="match status" value="1"/>
</dbReference>
<protein>
    <recommendedName>
        <fullName evidence="1">Rhodanese domain-containing protein</fullName>
    </recommendedName>
</protein>
<dbReference type="InterPro" id="IPR001763">
    <property type="entry name" value="Rhodanese-like_dom"/>
</dbReference>
<dbReference type="Gene3D" id="3.30.70.100">
    <property type="match status" value="1"/>
</dbReference>
<name>A0ABD3Q8Y0_9STRA</name>
<evidence type="ECO:0000259" key="1">
    <source>
        <dbReference type="PROSITE" id="PS50206"/>
    </source>
</evidence>
<dbReference type="Proteomes" id="UP001530315">
    <property type="component" value="Unassembled WGS sequence"/>
</dbReference>
<dbReference type="Pfam" id="PF17773">
    <property type="entry name" value="UPF0176_N"/>
    <property type="match status" value="1"/>
</dbReference>
<dbReference type="SMART" id="SM00450">
    <property type="entry name" value="RHOD"/>
    <property type="match status" value="1"/>
</dbReference>
<dbReference type="SUPFAM" id="SSF52821">
    <property type="entry name" value="Rhodanese/Cell cycle control phosphatase"/>
    <property type="match status" value="1"/>
</dbReference>
<reference evidence="2 3" key="1">
    <citation type="submission" date="2024-10" db="EMBL/GenBank/DDBJ databases">
        <title>Updated reference genomes for cyclostephanoid diatoms.</title>
        <authorList>
            <person name="Roberts W.R."/>
            <person name="Alverson A.J."/>
        </authorList>
    </citation>
    <scope>NUCLEOTIDE SEQUENCE [LARGE SCALE GENOMIC DNA]</scope>
    <source>
        <strain evidence="2 3">AJA276-08</strain>
    </source>
</reference>
<comment type="caution">
    <text evidence="2">The sequence shown here is derived from an EMBL/GenBank/DDBJ whole genome shotgun (WGS) entry which is preliminary data.</text>
</comment>
<evidence type="ECO:0000313" key="2">
    <source>
        <dbReference type="EMBL" id="KAL3796532.1"/>
    </source>
</evidence>
<dbReference type="AlphaFoldDB" id="A0ABD3Q8Y0"/>
<proteinExistence type="predicted"/>
<sequence length="281" mass="31728">MKPLPLPPKANKLQLLSFYRFIPIPEPDNLRDIIFERLRTIEGLRGTVYVAKEGINAQFAVPTGNLGALLRVFGSDGCLPFDTFQSNPPNIGLVVESDTPTFDKLVVRTRDCILRDGMNPNSEGVLDWSDAGKELDPSEWDEQLRRPNVQLLDCRNIYESEQGSFISATPLNTNTFSETWSVLDAQVKSKCIDPSEPVFLFCTGGIRCVKVGAYLRQRHGFDDVRRLRHGIVGYERWSEEGNADGKEGDDAKNNRKGKNSLWVGENFVFDKRRFAPEDDRS</sequence>
<dbReference type="PROSITE" id="PS50206">
    <property type="entry name" value="RHODANESE_3"/>
    <property type="match status" value="1"/>
</dbReference>